<reference evidence="3" key="1">
    <citation type="submission" date="2020-12" db="EMBL/GenBank/DDBJ databases">
        <authorList>
            <person name="Iha C."/>
        </authorList>
    </citation>
    <scope>NUCLEOTIDE SEQUENCE</scope>
</reference>
<organism evidence="3 4">
    <name type="scientific">Ostreobium quekettii</name>
    <dbReference type="NCBI Taxonomy" id="121088"/>
    <lineage>
        <taxon>Eukaryota</taxon>
        <taxon>Viridiplantae</taxon>
        <taxon>Chlorophyta</taxon>
        <taxon>core chlorophytes</taxon>
        <taxon>Ulvophyceae</taxon>
        <taxon>TCBD clade</taxon>
        <taxon>Bryopsidales</taxon>
        <taxon>Ostreobineae</taxon>
        <taxon>Ostreobiaceae</taxon>
        <taxon>Ostreobium</taxon>
    </lineage>
</organism>
<keyword evidence="4" id="KW-1185">Reference proteome</keyword>
<dbReference type="InterPro" id="IPR012677">
    <property type="entry name" value="Nucleotide-bd_a/b_plait_sf"/>
</dbReference>
<keyword evidence="1" id="KW-0677">Repeat</keyword>
<proteinExistence type="predicted"/>
<comment type="caution">
    <text evidence="3">The sequence shown here is derived from an EMBL/GenBank/DDBJ whole genome shotgun (WGS) entry which is preliminary data.</text>
</comment>
<dbReference type="InterPro" id="IPR035979">
    <property type="entry name" value="RBD_domain_sf"/>
</dbReference>
<dbReference type="SUPFAM" id="SSF54928">
    <property type="entry name" value="RNA-binding domain, RBD"/>
    <property type="match status" value="1"/>
</dbReference>
<evidence type="ECO:0000256" key="1">
    <source>
        <dbReference type="ARBA" id="ARBA00022737"/>
    </source>
</evidence>
<keyword evidence="2" id="KW-0694">RNA-binding</keyword>
<name>A0A8S1JAC4_9CHLO</name>
<dbReference type="Gene3D" id="3.30.70.330">
    <property type="match status" value="1"/>
</dbReference>
<dbReference type="PANTHER" id="PTHR13976">
    <property type="entry name" value="HETEROGENEOUS NUCLEAR RIBONUCLEOPROTEIN-RELATED"/>
    <property type="match status" value="1"/>
</dbReference>
<dbReference type="EMBL" id="CAJHUC010002570">
    <property type="protein sequence ID" value="CAD7704001.1"/>
    <property type="molecule type" value="Genomic_DNA"/>
</dbReference>
<protein>
    <recommendedName>
        <fullName evidence="5">RRM domain-containing protein</fullName>
    </recommendedName>
</protein>
<gene>
    <name evidence="3" type="ORF">OSTQU699_LOCUS9358</name>
</gene>
<accession>A0A8S1JAC4</accession>
<dbReference type="GO" id="GO:0003723">
    <property type="term" value="F:RNA binding"/>
    <property type="evidence" value="ECO:0007669"/>
    <property type="project" value="UniProtKB-KW"/>
</dbReference>
<feature type="non-terminal residue" evidence="3">
    <location>
        <position position="1"/>
    </location>
</feature>
<feature type="non-terminal residue" evidence="3">
    <location>
        <position position="179"/>
    </location>
</feature>
<evidence type="ECO:0008006" key="5">
    <source>
        <dbReference type="Google" id="ProtNLM"/>
    </source>
</evidence>
<dbReference type="CDD" id="cd12254">
    <property type="entry name" value="RRM_hnRNPH_ESRPs_RBM12_like"/>
    <property type="match status" value="1"/>
</dbReference>
<dbReference type="AlphaFoldDB" id="A0A8S1JAC4"/>
<dbReference type="Proteomes" id="UP000708148">
    <property type="component" value="Unassembled WGS sequence"/>
</dbReference>
<dbReference type="InterPro" id="IPR050666">
    <property type="entry name" value="ESRP"/>
</dbReference>
<evidence type="ECO:0000313" key="4">
    <source>
        <dbReference type="Proteomes" id="UP000708148"/>
    </source>
</evidence>
<evidence type="ECO:0000256" key="2">
    <source>
        <dbReference type="ARBA" id="ARBA00022884"/>
    </source>
</evidence>
<sequence>EMVEQVAFGTTVIPSARTRALVPPVSSGLLPGAGLNMGLGSGLNPGFMDPRMDPRLATYQQLMVQQPAMSMVPGYEQLIGTGGQGFVHSPIHELTKGMQSLQLMQGNPGPQVLSDGSTIKMRGLPFRASKQEVIDFFADYEFIPDSLHIGVDRMGRPSGEGWLTFSSSIEARRAVRDKN</sequence>
<dbReference type="OrthoDB" id="431068at2759"/>
<evidence type="ECO:0000313" key="3">
    <source>
        <dbReference type="EMBL" id="CAD7704001.1"/>
    </source>
</evidence>